<dbReference type="KEGG" id="avn:Avin_24720"/>
<accession>C1DIH5</accession>
<sequence length="109" mass="12427">MCRFDTFPPSEMLAGSFKEHFMVLQPRRRPRAFARPNQLYAVLLLSGTSRTLLIYSAAIEHLTPQRLTRPVLSEVKYGTQEVLSEFRVVSDQPGNVGYRVLAIDLELAF</sequence>
<name>C1DIH5_AZOVD</name>
<proteinExistence type="predicted"/>
<dbReference type="EnsemblBacteria" id="ACO78656">
    <property type="protein sequence ID" value="ACO78656"/>
    <property type="gene ID" value="Avin_24720"/>
</dbReference>
<dbReference type="EMBL" id="CP001157">
    <property type="protein sequence ID" value="ACO78656.1"/>
    <property type="molecule type" value="Genomic_DNA"/>
</dbReference>
<dbReference type="AlphaFoldDB" id="C1DIH5"/>
<keyword evidence="2" id="KW-1185">Reference proteome</keyword>
<organism evidence="1 2">
    <name type="scientific">Azotobacter vinelandii (strain DJ / ATCC BAA-1303)</name>
    <dbReference type="NCBI Taxonomy" id="322710"/>
    <lineage>
        <taxon>Bacteria</taxon>
        <taxon>Pseudomonadati</taxon>
        <taxon>Pseudomonadota</taxon>
        <taxon>Gammaproteobacteria</taxon>
        <taxon>Pseudomonadales</taxon>
        <taxon>Pseudomonadaceae</taxon>
        <taxon>Azotobacter</taxon>
    </lineage>
</organism>
<evidence type="ECO:0000313" key="2">
    <source>
        <dbReference type="Proteomes" id="UP000002424"/>
    </source>
</evidence>
<dbReference type="OrthoDB" id="304912at2"/>
<gene>
    <name evidence="1" type="ordered locus">Avin_24720</name>
</gene>
<dbReference type="HOGENOM" id="CLU_2178415_0_0_6"/>
<protein>
    <submittedName>
        <fullName evidence="1">Uncharacterized protein</fullName>
    </submittedName>
</protein>
<evidence type="ECO:0000313" key="1">
    <source>
        <dbReference type="EMBL" id="ACO78656.1"/>
    </source>
</evidence>
<reference evidence="1 2" key="1">
    <citation type="journal article" date="2009" name="J. Bacteriol.">
        <title>Genome sequence of Azotobacter vinelandii, an obligate aerobe specialized to support diverse anaerobic metabolic processes.</title>
        <authorList>
            <person name="Setubal J.C."/>
            <person name="dos Santos P."/>
            <person name="Goldman B.S."/>
            <person name="Ertesvag H."/>
            <person name="Espin G."/>
            <person name="Rubio L.M."/>
            <person name="Valla S."/>
            <person name="Almeida N.F."/>
            <person name="Balasubramanian D."/>
            <person name="Cromes L."/>
            <person name="Curatti L."/>
            <person name="Du Z."/>
            <person name="Godsy E."/>
            <person name="Goodner B."/>
            <person name="Hellner-Burris K."/>
            <person name="Hernandez J.A."/>
            <person name="Houmiel K."/>
            <person name="Imperial J."/>
            <person name="Kennedy C."/>
            <person name="Larson T.J."/>
            <person name="Latreille P."/>
            <person name="Ligon L.S."/>
            <person name="Lu J."/>
            <person name="Maerk M."/>
            <person name="Miller N.M."/>
            <person name="Norton S."/>
            <person name="O'Carroll I.P."/>
            <person name="Paulsen I."/>
            <person name="Raulfs E.C."/>
            <person name="Roemer R."/>
            <person name="Rosser J."/>
            <person name="Segura D."/>
            <person name="Slater S."/>
            <person name="Stricklin S.L."/>
            <person name="Studholme D.J."/>
            <person name="Sun J."/>
            <person name="Viana C.J."/>
            <person name="Wallin E."/>
            <person name="Wang B."/>
            <person name="Wheeler C."/>
            <person name="Zhu H."/>
            <person name="Dean D.R."/>
            <person name="Dixon R."/>
            <person name="Wood D."/>
        </authorList>
    </citation>
    <scope>NUCLEOTIDE SEQUENCE [LARGE SCALE GENOMIC DNA]</scope>
    <source>
        <strain evidence="2">DJ / ATCC BAA-1303</strain>
    </source>
</reference>
<dbReference type="Proteomes" id="UP000002424">
    <property type="component" value="Chromosome"/>
</dbReference>